<accession>B9RHP5</accession>
<evidence type="ECO:0008006" key="4">
    <source>
        <dbReference type="Google" id="ProtNLM"/>
    </source>
</evidence>
<organism evidence="2 3">
    <name type="scientific">Ricinus communis</name>
    <name type="common">Castor bean</name>
    <dbReference type="NCBI Taxonomy" id="3988"/>
    <lineage>
        <taxon>Eukaryota</taxon>
        <taxon>Viridiplantae</taxon>
        <taxon>Streptophyta</taxon>
        <taxon>Embryophyta</taxon>
        <taxon>Tracheophyta</taxon>
        <taxon>Spermatophyta</taxon>
        <taxon>Magnoliopsida</taxon>
        <taxon>eudicotyledons</taxon>
        <taxon>Gunneridae</taxon>
        <taxon>Pentapetalae</taxon>
        <taxon>rosids</taxon>
        <taxon>fabids</taxon>
        <taxon>Malpighiales</taxon>
        <taxon>Euphorbiaceae</taxon>
        <taxon>Acalyphoideae</taxon>
        <taxon>Acalypheae</taxon>
        <taxon>Ricinus</taxon>
    </lineage>
</organism>
<protein>
    <recommendedName>
        <fullName evidence="4">Calponin-homology (CH) domain-containing protein</fullName>
    </recommendedName>
</protein>
<feature type="region of interest" description="Disordered" evidence="1">
    <location>
        <begin position="774"/>
        <end position="818"/>
    </location>
</feature>
<dbReference type="PANTHER" id="PTHR46756:SF18">
    <property type="entry name" value="GAS2-LIKE PROTEIN PICKLED EGGS"/>
    <property type="match status" value="1"/>
</dbReference>
<gene>
    <name evidence="2" type="ORF">RCOM_1764760</name>
</gene>
<dbReference type="AlphaFoldDB" id="B9RHP5"/>
<dbReference type="Gene3D" id="1.10.418.10">
    <property type="entry name" value="Calponin-like domain"/>
    <property type="match status" value="1"/>
</dbReference>
<dbReference type="eggNOG" id="ENOG502R1IX">
    <property type="taxonomic scope" value="Eukaryota"/>
</dbReference>
<dbReference type="GO" id="GO:0051764">
    <property type="term" value="P:actin crosslink formation"/>
    <property type="evidence" value="ECO:0000318"/>
    <property type="project" value="GO_Central"/>
</dbReference>
<sequence>MVAQGGDSSPSWAESTSFRQIDDVFLQSENFTFKFLSLKVSMDIFKYLPVISHGATQTRIWLGEVLQTRLSERISITDLLADGELLFEVSRELWKMMLEKHMELKYKYEYEPFASRNSGRYMPYSNVDSFLKICKILGLAGIDIFSPSDVVEKRDTRKVCMCIRALSKKARLRHLNVPDFDIVTCTAAMPTDMVGYIRRSWEITYCDYSNSSSLSRNHELLERSRQKHLNSIAGRSYNYYEESHSAERNFSPQSDSSAAICSYSPTSQISSVSINSPGVSSIVESNYFDQYSEQLDVQNQIRDECVQYRQDAVCLNELTVSCLSHHLEYDQEQDYMPSQSSLDSNVTLGSLDFSAESRARNSHRNTLEDQIYVDPSMEDPSVVGDSAECSRPESNTTDDCPSISAIITHETCPGDFGMLDGKDGLFDACVGVGSFSLEESRTPESKLRSQCVDGDDVEVFSIASVTSNLIPEQNLDFFNHLDAEKAFKNVWVPDSAQSSPSALDEKCKEGSKPQDVIKYGKPGQRLTTNKKEEALHDMKGMDIGFSSPQYLNNCNARYLDPAISYDNSMDMPQTIPNVVDEGEKLFAGQSCFGIGSPQWDQKGKCQIAVIPNTNSGHGASCVSLSPLDLNKENLQLFQKVRGGALCLENMESFVADNDTKVSSPNMVKLDCDNGKQPNQWFSSSCYDDIISRRHEDLNASSNVVVESENVNKDEARNENLQLSTDENSDGVDNPIVGIAECKPQKMPFLKSVVKGTAVLGAMFLLLHFRKSGREKSKESSEQSNRKRNVNGGDFLSVKGQRNHTADGVYPAEKLKLGH</sequence>
<feature type="compositionally biased region" description="Basic and acidic residues" evidence="1">
    <location>
        <begin position="774"/>
        <end position="784"/>
    </location>
</feature>
<keyword evidence="3" id="KW-1185">Reference proteome</keyword>
<evidence type="ECO:0000256" key="1">
    <source>
        <dbReference type="SAM" id="MobiDB-lite"/>
    </source>
</evidence>
<evidence type="ECO:0000313" key="3">
    <source>
        <dbReference type="Proteomes" id="UP000008311"/>
    </source>
</evidence>
<dbReference type="CDD" id="cd00014">
    <property type="entry name" value="CH_SF"/>
    <property type="match status" value="1"/>
</dbReference>
<reference evidence="3" key="1">
    <citation type="journal article" date="2010" name="Nat. Biotechnol.">
        <title>Draft genome sequence of the oilseed species Ricinus communis.</title>
        <authorList>
            <person name="Chan A.P."/>
            <person name="Crabtree J."/>
            <person name="Zhao Q."/>
            <person name="Lorenzi H."/>
            <person name="Orvis J."/>
            <person name="Puiu D."/>
            <person name="Melake-Berhan A."/>
            <person name="Jones K.M."/>
            <person name="Redman J."/>
            <person name="Chen G."/>
            <person name="Cahoon E.B."/>
            <person name="Gedil M."/>
            <person name="Stanke M."/>
            <person name="Haas B.J."/>
            <person name="Wortman J.R."/>
            <person name="Fraser-Liggett C.M."/>
            <person name="Ravel J."/>
            <person name="Rabinowicz P.D."/>
        </authorList>
    </citation>
    <scope>NUCLEOTIDE SEQUENCE [LARGE SCALE GENOMIC DNA]</scope>
    <source>
        <strain evidence="3">cv. Hale</strain>
    </source>
</reference>
<evidence type="ECO:0000313" key="2">
    <source>
        <dbReference type="EMBL" id="EEF49132.1"/>
    </source>
</evidence>
<dbReference type="EMBL" id="EQ973780">
    <property type="protein sequence ID" value="EEF49132.1"/>
    <property type="molecule type" value="Genomic_DNA"/>
</dbReference>
<name>B9RHP5_RICCO</name>
<dbReference type="GO" id="GO:0051015">
    <property type="term" value="F:actin filament binding"/>
    <property type="evidence" value="ECO:0000318"/>
    <property type="project" value="GO_Central"/>
</dbReference>
<dbReference type="Proteomes" id="UP000008311">
    <property type="component" value="Unassembled WGS sequence"/>
</dbReference>
<dbReference type="STRING" id="3988.B9RHP5"/>
<dbReference type="InParanoid" id="B9RHP5"/>
<feature type="region of interest" description="Disordered" evidence="1">
    <location>
        <begin position="704"/>
        <end position="729"/>
    </location>
</feature>
<dbReference type="PANTHER" id="PTHR46756">
    <property type="entry name" value="TRANSGELIN"/>
    <property type="match status" value="1"/>
</dbReference>
<dbReference type="SUPFAM" id="SSF47576">
    <property type="entry name" value="Calponin-homology domain, CH-domain"/>
    <property type="match status" value="1"/>
</dbReference>
<dbReference type="InterPro" id="IPR036872">
    <property type="entry name" value="CH_dom_sf"/>
</dbReference>
<proteinExistence type="predicted"/>